<gene>
    <name evidence="2" type="ORF">HJC23_009187</name>
</gene>
<sequence length="289" mass="31073">MIFTSFQIFTIASVFLIHCAASEVKCDLATQEICYDENFYPVSCANITDGGCDCPRGEVKCGAFKGYAGYCTPVCCDFLSEDTCYNETTSEPSFCAKISEGGCPCPTDQIRCGVSDFSIGYCTDVCCDWATEETCYNATAGTTTCVPIIEGGCNGCKNGQIKCGETAQNPGYCADICCDPLTEETCYDENLNARSCAPIEEGCPCPEGKSRCGAFEGFPGLCSSLCCDSLSEETCYDESWQPLYCAKFSDGGCPCPVNQTKCGANKFDPGYCADVCCDLVTEGKMNYRY</sequence>
<name>A0ABD3PKX3_9STRA</name>
<keyword evidence="3" id="KW-1185">Reference proteome</keyword>
<reference evidence="2 3" key="1">
    <citation type="journal article" date="2020" name="G3 (Bethesda)">
        <title>Improved Reference Genome for Cyclotella cryptica CCMP332, a Model for Cell Wall Morphogenesis, Salinity Adaptation, and Lipid Production in Diatoms (Bacillariophyta).</title>
        <authorList>
            <person name="Roberts W.R."/>
            <person name="Downey K.M."/>
            <person name="Ruck E.C."/>
            <person name="Traller J.C."/>
            <person name="Alverson A.J."/>
        </authorList>
    </citation>
    <scope>NUCLEOTIDE SEQUENCE [LARGE SCALE GENOMIC DNA]</scope>
    <source>
        <strain evidence="2 3">CCMP332</strain>
    </source>
</reference>
<proteinExistence type="predicted"/>
<protein>
    <submittedName>
        <fullName evidence="2">Uncharacterized protein</fullName>
    </submittedName>
</protein>
<feature type="signal peptide" evidence="1">
    <location>
        <begin position="1"/>
        <end position="22"/>
    </location>
</feature>
<evidence type="ECO:0000313" key="3">
    <source>
        <dbReference type="Proteomes" id="UP001516023"/>
    </source>
</evidence>
<dbReference type="AlphaFoldDB" id="A0ABD3PKX3"/>
<feature type="chain" id="PRO_5044770489" evidence="1">
    <location>
        <begin position="23"/>
        <end position="289"/>
    </location>
</feature>
<evidence type="ECO:0000313" key="2">
    <source>
        <dbReference type="EMBL" id="KAL3788381.1"/>
    </source>
</evidence>
<dbReference type="EMBL" id="JABMIG020000157">
    <property type="protein sequence ID" value="KAL3788381.1"/>
    <property type="molecule type" value="Genomic_DNA"/>
</dbReference>
<comment type="caution">
    <text evidence="2">The sequence shown here is derived from an EMBL/GenBank/DDBJ whole genome shotgun (WGS) entry which is preliminary data.</text>
</comment>
<organism evidence="2 3">
    <name type="scientific">Cyclotella cryptica</name>
    <dbReference type="NCBI Taxonomy" id="29204"/>
    <lineage>
        <taxon>Eukaryota</taxon>
        <taxon>Sar</taxon>
        <taxon>Stramenopiles</taxon>
        <taxon>Ochrophyta</taxon>
        <taxon>Bacillariophyta</taxon>
        <taxon>Coscinodiscophyceae</taxon>
        <taxon>Thalassiosirophycidae</taxon>
        <taxon>Stephanodiscales</taxon>
        <taxon>Stephanodiscaceae</taxon>
        <taxon>Cyclotella</taxon>
    </lineage>
</organism>
<accession>A0ABD3PKX3</accession>
<evidence type="ECO:0000256" key="1">
    <source>
        <dbReference type="SAM" id="SignalP"/>
    </source>
</evidence>
<dbReference type="Proteomes" id="UP001516023">
    <property type="component" value="Unassembled WGS sequence"/>
</dbReference>
<keyword evidence="1" id="KW-0732">Signal</keyword>